<dbReference type="Proteomes" id="UP000801492">
    <property type="component" value="Unassembled WGS sequence"/>
</dbReference>
<dbReference type="InterPro" id="IPR029526">
    <property type="entry name" value="PGBD"/>
</dbReference>
<dbReference type="GO" id="GO:0043565">
    <property type="term" value="F:sequence-specific DNA binding"/>
    <property type="evidence" value="ECO:0007669"/>
    <property type="project" value="TreeGrafter"/>
</dbReference>
<gene>
    <name evidence="2" type="ORF">ILUMI_14861</name>
</gene>
<reference evidence="2" key="1">
    <citation type="submission" date="2019-08" db="EMBL/GenBank/DDBJ databases">
        <title>The genome of the North American firefly Photinus pyralis.</title>
        <authorList>
            <consortium name="Photinus pyralis genome working group"/>
            <person name="Fallon T.R."/>
            <person name="Sander Lower S.E."/>
            <person name="Weng J.-K."/>
        </authorList>
    </citation>
    <scope>NUCLEOTIDE SEQUENCE</scope>
    <source>
        <strain evidence="2">TRF0915ILg1</strain>
        <tissue evidence="2">Whole body</tissue>
    </source>
</reference>
<evidence type="ECO:0000313" key="2">
    <source>
        <dbReference type="EMBL" id="KAF2891312.1"/>
    </source>
</evidence>
<comment type="caution">
    <text evidence="2">The sequence shown here is derived from an EMBL/GenBank/DDBJ whole genome shotgun (WGS) entry which is preliminary data.</text>
</comment>
<sequence length="230" mass="26564">MASLFEWSRSLSTAEILDIMKNLKETDIVPDGIVITLPEDVRDNTDCDYGFQETNNSDNLNHNQLAAKGKDNEVRPPAESDKQWEEDDDILLAILVKKLRITEDEERKDVHNQLVAKSMRKNEFKEICSVCHAVDNDNLNETDKIEKICLLIDAINRQFLKYARMELNGWDIARVFLTKDDKKSVVPGRKRATIKYPSVGLRRHLMATQQTRGKWQLCKNKTNKRSDTCN</sequence>
<feature type="non-terminal residue" evidence="2">
    <location>
        <position position="1"/>
    </location>
</feature>
<dbReference type="Pfam" id="PF13843">
    <property type="entry name" value="DDE_Tnp_1_7"/>
    <property type="match status" value="1"/>
</dbReference>
<protein>
    <recommendedName>
        <fullName evidence="1">PiggyBac transposable element-derived protein domain-containing protein</fullName>
    </recommendedName>
</protein>
<keyword evidence="3" id="KW-1185">Reference proteome</keyword>
<dbReference type="PANTHER" id="PTHR47055:SF2">
    <property type="entry name" value="PIGGYBAC TRANSPOSABLE ELEMENT-DERIVED PROTEIN 2-RELATED"/>
    <property type="match status" value="1"/>
</dbReference>
<dbReference type="InterPro" id="IPR052638">
    <property type="entry name" value="PiggyBac_TE-derived"/>
</dbReference>
<dbReference type="PANTHER" id="PTHR47055">
    <property type="entry name" value="DDE_TNP_1_7 DOMAIN-CONTAINING PROTEIN"/>
    <property type="match status" value="1"/>
</dbReference>
<organism evidence="2 3">
    <name type="scientific">Ignelater luminosus</name>
    <name type="common">Cucubano</name>
    <name type="synonym">Pyrophorus luminosus</name>
    <dbReference type="NCBI Taxonomy" id="2038154"/>
    <lineage>
        <taxon>Eukaryota</taxon>
        <taxon>Metazoa</taxon>
        <taxon>Ecdysozoa</taxon>
        <taxon>Arthropoda</taxon>
        <taxon>Hexapoda</taxon>
        <taxon>Insecta</taxon>
        <taxon>Pterygota</taxon>
        <taxon>Neoptera</taxon>
        <taxon>Endopterygota</taxon>
        <taxon>Coleoptera</taxon>
        <taxon>Polyphaga</taxon>
        <taxon>Elateriformia</taxon>
        <taxon>Elateroidea</taxon>
        <taxon>Elateridae</taxon>
        <taxon>Agrypninae</taxon>
        <taxon>Pyrophorini</taxon>
        <taxon>Ignelater</taxon>
    </lineage>
</organism>
<name>A0A8K0G7D9_IGNLU</name>
<evidence type="ECO:0000259" key="1">
    <source>
        <dbReference type="Pfam" id="PF13843"/>
    </source>
</evidence>
<proteinExistence type="predicted"/>
<dbReference type="EMBL" id="VTPC01034502">
    <property type="protein sequence ID" value="KAF2891312.1"/>
    <property type="molecule type" value="Genomic_DNA"/>
</dbReference>
<feature type="domain" description="PiggyBac transposable element-derived protein" evidence="1">
    <location>
        <begin position="106"/>
        <end position="165"/>
    </location>
</feature>
<dbReference type="OrthoDB" id="6782791at2759"/>
<accession>A0A8K0G7D9</accession>
<evidence type="ECO:0000313" key="3">
    <source>
        <dbReference type="Proteomes" id="UP000801492"/>
    </source>
</evidence>
<dbReference type="AlphaFoldDB" id="A0A8K0G7D9"/>